<dbReference type="GO" id="GO:0009505">
    <property type="term" value="C:plant-type cell wall"/>
    <property type="evidence" value="ECO:0007669"/>
    <property type="project" value="TreeGrafter"/>
</dbReference>
<dbReference type="PANTHER" id="PTHR42721">
    <property type="entry name" value="SUGAR HYDROLASE-RELATED"/>
    <property type="match status" value="1"/>
</dbReference>
<dbReference type="GO" id="GO:0009044">
    <property type="term" value="F:xylan 1,4-beta-xylosidase activity"/>
    <property type="evidence" value="ECO:0007669"/>
    <property type="project" value="InterPro"/>
</dbReference>
<evidence type="ECO:0000256" key="4">
    <source>
        <dbReference type="ARBA" id="ARBA00023295"/>
    </source>
</evidence>
<dbReference type="InterPro" id="IPR044993">
    <property type="entry name" value="BXL"/>
</dbReference>
<evidence type="ECO:0000313" key="8">
    <source>
        <dbReference type="Proteomes" id="UP001419268"/>
    </source>
</evidence>
<dbReference type="InterPro" id="IPR036881">
    <property type="entry name" value="Glyco_hydro_3_C_sf"/>
</dbReference>
<evidence type="ECO:0000256" key="3">
    <source>
        <dbReference type="ARBA" id="ARBA00022801"/>
    </source>
</evidence>
<dbReference type="Pfam" id="PF00933">
    <property type="entry name" value="Glyco_hydro_3"/>
    <property type="match status" value="1"/>
</dbReference>
<feature type="domain" description="Glycoside hydrolase family 3 N-terminal" evidence="5">
    <location>
        <begin position="46"/>
        <end position="159"/>
    </location>
</feature>
<protein>
    <recommendedName>
        <fullName evidence="9">Glycoside hydrolase family 3 N-terminal domain-containing protein</fullName>
    </recommendedName>
</protein>
<dbReference type="GO" id="GO:0045493">
    <property type="term" value="P:xylan catabolic process"/>
    <property type="evidence" value="ECO:0007669"/>
    <property type="project" value="InterPro"/>
</dbReference>
<keyword evidence="2" id="KW-0732">Signal</keyword>
<dbReference type="Gene3D" id="3.40.50.1700">
    <property type="entry name" value="Glycoside hydrolase family 3 C-terminal domain"/>
    <property type="match status" value="1"/>
</dbReference>
<dbReference type="SUPFAM" id="SSF51445">
    <property type="entry name" value="(Trans)glycosidases"/>
    <property type="match status" value="1"/>
</dbReference>
<evidence type="ECO:0000313" key="7">
    <source>
        <dbReference type="EMBL" id="KAK9111076.1"/>
    </source>
</evidence>
<dbReference type="EMBL" id="JBBNAG010000008">
    <property type="protein sequence ID" value="KAK9111076.1"/>
    <property type="molecule type" value="Genomic_DNA"/>
</dbReference>
<dbReference type="InterPro" id="IPR002772">
    <property type="entry name" value="Glyco_hydro_3_C"/>
</dbReference>
<dbReference type="Pfam" id="PF01915">
    <property type="entry name" value="Glyco_hydro_3_C"/>
    <property type="match status" value="1"/>
</dbReference>
<evidence type="ECO:0000259" key="5">
    <source>
        <dbReference type="Pfam" id="PF00933"/>
    </source>
</evidence>
<dbReference type="SUPFAM" id="SSF52279">
    <property type="entry name" value="Beta-D-glucan exohydrolase, C-terminal domain"/>
    <property type="match status" value="1"/>
</dbReference>
<accession>A0AAP0IA61</accession>
<proteinExistence type="inferred from homology"/>
<keyword evidence="4" id="KW-0326">Glycosidase</keyword>
<dbReference type="GO" id="GO:0046556">
    <property type="term" value="F:alpha-L-arabinofuranosidase activity"/>
    <property type="evidence" value="ECO:0007669"/>
    <property type="project" value="TreeGrafter"/>
</dbReference>
<keyword evidence="8" id="KW-1185">Reference proteome</keyword>
<sequence length="358" mass="40292">MRASRYGHTQILMYNIWVKVAWTAHAIGIEARALYNVGQAKGMAFWSPNINIFRDPRWGRGQETPREDPLVTGKYSVSYVRGIQGDSFEGGNISVLQTSACCKHFIAYDLDRWNNITRYTFDANVTVQDMVDTYEPPFQKCVQEGRANGIMYVTSDCDAVSIIYDEQRYVQSPEDAVADVLKAGIPPGISSRSRPERHCPVTKLCQPSPLAENSNQLAHCHRPQRRCPSNASRKLRSALLVKLVSPLQALQSYVNNTHYLQGCDSVACTSSSLREAVDLAKSVDYVVLIMGLDQTQEREEQDRDDLGLPGMQESLVSRGVDGDGERVLYISWLLERRCNKLVLFSKVKLVKLQLKPLE</sequence>
<dbReference type="Proteomes" id="UP001419268">
    <property type="component" value="Unassembled WGS sequence"/>
</dbReference>
<evidence type="ECO:0000256" key="2">
    <source>
        <dbReference type="ARBA" id="ARBA00022729"/>
    </source>
</evidence>
<dbReference type="Gene3D" id="3.20.20.300">
    <property type="entry name" value="Glycoside hydrolase, family 3, N-terminal domain"/>
    <property type="match status" value="1"/>
</dbReference>
<evidence type="ECO:0008006" key="9">
    <source>
        <dbReference type="Google" id="ProtNLM"/>
    </source>
</evidence>
<gene>
    <name evidence="7" type="ORF">Scep_018595</name>
</gene>
<comment type="similarity">
    <text evidence="1">Belongs to the glycosyl hydrolase 3 family.</text>
</comment>
<organism evidence="7 8">
    <name type="scientific">Stephania cephalantha</name>
    <dbReference type="NCBI Taxonomy" id="152367"/>
    <lineage>
        <taxon>Eukaryota</taxon>
        <taxon>Viridiplantae</taxon>
        <taxon>Streptophyta</taxon>
        <taxon>Embryophyta</taxon>
        <taxon>Tracheophyta</taxon>
        <taxon>Spermatophyta</taxon>
        <taxon>Magnoliopsida</taxon>
        <taxon>Ranunculales</taxon>
        <taxon>Menispermaceae</taxon>
        <taxon>Menispermoideae</taxon>
        <taxon>Cissampelideae</taxon>
        <taxon>Stephania</taxon>
    </lineage>
</organism>
<dbReference type="PANTHER" id="PTHR42721:SF3">
    <property type="entry name" value="BETA-D-XYLOSIDASE 5-RELATED"/>
    <property type="match status" value="1"/>
</dbReference>
<comment type="caution">
    <text evidence="7">The sequence shown here is derived from an EMBL/GenBank/DDBJ whole genome shotgun (WGS) entry which is preliminary data.</text>
</comment>
<reference evidence="7 8" key="1">
    <citation type="submission" date="2024-01" db="EMBL/GenBank/DDBJ databases">
        <title>Genome assemblies of Stephania.</title>
        <authorList>
            <person name="Yang L."/>
        </authorList>
    </citation>
    <scope>NUCLEOTIDE SEQUENCE [LARGE SCALE GENOMIC DNA]</scope>
    <source>
        <strain evidence="7">JXDWG</strain>
        <tissue evidence="7">Leaf</tissue>
    </source>
</reference>
<dbReference type="InterPro" id="IPR017853">
    <property type="entry name" value="GH"/>
</dbReference>
<evidence type="ECO:0000256" key="1">
    <source>
        <dbReference type="ARBA" id="ARBA00005336"/>
    </source>
</evidence>
<feature type="domain" description="Glycoside hydrolase family 3 C-terminal" evidence="6">
    <location>
        <begin position="242"/>
        <end position="318"/>
    </location>
</feature>
<name>A0AAP0IA61_9MAGN</name>
<dbReference type="InterPro" id="IPR001764">
    <property type="entry name" value="Glyco_hydro_3_N"/>
</dbReference>
<dbReference type="GO" id="GO:0031222">
    <property type="term" value="P:arabinan catabolic process"/>
    <property type="evidence" value="ECO:0007669"/>
    <property type="project" value="TreeGrafter"/>
</dbReference>
<evidence type="ECO:0000259" key="6">
    <source>
        <dbReference type="Pfam" id="PF01915"/>
    </source>
</evidence>
<dbReference type="AlphaFoldDB" id="A0AAP0IA61"/>
<dbReference type="InterPro" id="IPR036962">
    <property type="entry name" value="Glyco_hydro_3_N_sf"/>
</dbReference>
<keyword evidence="3" id="KW-0378">Hydrolase</keyword>